<protein>
    <submittedName>
        <fullName evidence="1">Uncharacterized protein</fullName>
    </submittedName>
</protein>
<name>A0A1T5KYS5_9FIRM</name>
<dbReference type="AlphaFoldDB" id="A0A1T5KYS5"/>
<evidence type="ECO:0000313" key="1">
    <source>
        <dbReference type="EMBL" id="SKC68982.1"/>
    </source>
</evidence>
<organism evidence="1 2">
    <name type="scientific">Maledivibacter halophilus</name>
    <dbReference type="NCBI Taxonomy" id="36842"/>
    <lineage>
        <taxon>Bacteria</taxon>
        <taxon>Bacillati</taxon>
        <taxon>Bacillota</taxon>
        <taxon>Clostridia</taxon>
        <taxon>Peptostreptococcales</taxon>
        <taxon>Caminicellaceae</taxon>
        <taxon>Maledivibacter</taxon>
    </lineage>
</organism>
<keyword evidence="2" id="KW-1185">Reference proteome</keyword>
<dbReference type="RefSeq" id="WP_079491622.1">
    <property type="nucleotide sequence ID" value="NZ_FUZT01000005.1"/>
</dbReference>
<proteinExistence type="predicted"/>
<sequence length="97" mass="11054">MKSKRKIILEKMKTCICFMIVIKVWKVPGTTRISNLTKIAKGIGFNRIFRGNSVLHVFGNPLLPELNEIAYRKGLVSKVLNMLNEKPPKGQSSLIWE</sequence>
<dbReference type="Proteomes" id="UP000190285">
    <property type="component" value="Unassembled WGS sequence"/>
</dbReference>
<gene>
    <name evidence="1" type="ORF">SAMN02194393_02195</name>
</gene>
<accession>A0A1T5KYS5</accession>
<dbReference type="OrthoDB" id="5631at2"/>
<reference evidence="1 2" key="1">
    <citation type="submission" date="2017-02" db="EMBL/GenBank/DDBJ databases">
        <authorList>
            <person name="Peterson S.W."/>
        </authorList>
    </citation>
    <scope>NUCLEOTIDE SEQUENCE [LARGE SCALE GENOMIC DNA]</scope>
    <source>
        <strain evidence="1 2">M1</strain>
    </source>
</reference>
<dbReference type="EMBL" id="FUZT01000005">
    <property type="protein sequence ID" value="SKC68982.1"/>
    <property type="molecule type" value="Genomic_DNA"/>
</dbReference>
<evidence type="ECO:0000313" key="2">
    <source>
        <dbReference type="Proteomes" id="UP000190285"/>
    </source>
</evidence>